<evidence type="ECO:0000313" key="2">
    <source>
        <dbReference type="EMBL" id="GGB99365.1"/>
    </source>
</evidence>
<gene>
    <name evidence="2" type="ORF">GCM10007205_05850</name>
</gene>
<dbReference type="Pfam" id="PF11162">
    <property type="entry name" value="DUF2946"/>
    <property type="match status" value="1"/>
</dbReference>
<dbReference type="RefSeq" id="WP_229728518.1">
    <property type="nucleotide sequence ID" value="NZ_BMCG01000001.1"/>
</dbReference>
<accession>A0A8J2UL50</accession>
<feature type="chain" id="PRO_5035176727" description="DUF2946 domain-containing protein" evidence="1">
    <location>
        <begin position="31"/>
        <end position="130"/>
    </location>
</feature>
<keyword evidence="1" id="KW-0732">Signal</keyword>
<keyword evidence="3" id="KW-1185">Reference proteome</keyword>
<comment type="caution">
    <text evidence="2">The sequence shown here is derived from an EMBL/GenBank/DDBJ whole genome shotgun (WGS) entry which is preliminary data.</text>
</comment>
<reference evidence="2" key="2">
    <citation type="submission" date="2020-09" db="EMBL/GenBank/DDBJ databases">
        <authorList>
            <person name="Sun Q."/>
            <person name="Sedlacek I."/>
        </authorList>
    </citation>
    <scope>NUCLEOTIDE SEQUENCE</scope>
    <source>
        <strain evidence="2">CCM 7086</strain>
    </source>
</reference>
<feature type="signal peptide" evidence="1">
    <location>
        <begin position="1"/>
        <end position="30"/>
    </location>
</feature>
<proteinExistence type="predicted"/>
<protein>
    <recommendedName>
        <fullName evidence="4">DUF2946 domain-containing protein</fullName>
    </recommendedName>
</protein>
<sequence length="130" mass="14222">MKTARTMHRIAWIACFAILLAALAPAISHALAPHTGQQAFVEICTAQGSKLIEAADQKNPESPQPQQHTDHFEHCPFCKSNNVANGLPPTVFPLFATLQQPSHFPILFYQAPRGLFVWTTASPRAPPVLS</sequence>
<reference evidence="2" key="1">
    <citation type="journal article" date="2014" name="Int. J. Syst. Evol. Microbiol.">
        <title>Complete genome sequence of Corynebacterium casei LMG S-19264T (=DSM 44701T), isolated from a smear-ripened cheese.</title>
        <authorList>
            <consortium name="US DOE Joint Genome Institute (JGI-PGF)"/>
            <person name="Walter F."/>
            <person name="Albersmeier A."/>
            <person name="Kalinowski J."/>
            <person name="Ruckert C."/>
        </authorList>
    </citation>
    <scope>NUCLEOTIDE SEQUENCE</scope>
    <source>
        <strain evidence="2">CCM 7086</strain>
    </source>
</reference>
<dbReference type="EMBL" id="BMCG01000001">
    <property type="protein sequence ID" value="GGB99365.1"/>
    <property type="molecule type" value="Genomic_DNA"/>
</dbReference>
<evidence type="ECO:0008006" key="4">
    <source>
        <dbReference type="Google" id="ProtNLM"/>
    </source>
</evidence>
<dbReference type="AlphaFoldDB" id="A0A8J2UL50"/>
<name>A0A8J2UL50_9BURK</name>
<dbReference type="InterPro" id="IPR021333">
    <property type="entry name" value="DUF2946"/>
</dbReference>
<evidence type="ECO:0000256" key="1">
    <source>
        <dbReference type="SAM" id="SignalP"/>
    </source>
</evidence>
<evidence type="ECO:0000313" key="3">
    <source>
        <dbReference type="Proteomes" id="UP000620266"/>
    </source>
</evidence>
<dbReference type="Proteomes" id="UP000620266">
    <property type="component" value="Unassembled WGS sequence"/>
</dbReference>
<organism evidence="2 3">
    <name type="scientific">Oxalicibacterium flavum</name>
    <dbReference type="NCBI Taxonomy" id="179467"/>
    <lineage>
        <taxon>Bacteria</taxon>
        <taxon>Pseudomonadati</taxon>
        <taxon>Pseudomonadota</taxon>
        <taxon>Betaproteobacteria</taxon>
        <taxon>Burkholderiales</taxon>
        <taxon>Oxalobacteraceae</taxon>
        <taxon>Oxalicibacterium</taxon>
    </lineage>
</organism>